<organism evidence="7 8">
    <name type="scientific">Polyplosphaeria fusca</name>
    <dbReference type="NCBI Taxonomy" id="682080"/>
    <lineage>
        <taxon>Eukaryota</taxon>
        <taxon>Fungi</taxon>
        <taxon>Dikarya</taxon>
        <taxon>Ascomycota</taxon>
        <taxon>Pezizomycotina</taxon>
        <taxon>Dothideomycetes</taxon>
        <taxon>Pleosporomycetidae</taxon>
        <taxon>Pleosporales</taxon>
        <taxon>Tetraplosphaeriaceae</taxon>
        <taxon>Polyplosphaeria</taxon>
    </lineage>
</organism>
<evidence type="ECO:0000256" key="4">
    <source>
        <dbReference type="ARBA" id="ARBA00022989"/>
    </source>
</evidence>
<evidence type="ECO:0000256" key="3">
    <source>
        <dbReference type="ARBA" id="ARBA00022692"/>
    </source>
</evidence>
<dbReference type="GO" id="GO:0022857">
    <property type="term" value="F:transmembrane transporter activity"/>
    <property type="evidence" value="ECO:0007669"/>
    <property type="project" value="InterPro"/>
</dbReference>
<evidence type="ECO:0000256" key="5">
    <source>
        <dbReference type="ARBA" id="ARBA00023136"/>
    </source>
</evidence>
<feature type="transmembrane region" description="Helical" evidence="6">
    <location>
        <begin position="395"/>
        <end position="417"/>
    </location>
</feature>
<sequence length="516" mass="58906">MSAPRVVTLPDVAKDEVDVSGSETHEQRKPRLVAEGVTFDTSGLESHYKPIAKYEGIHRYDPEFEWEPAEEKKVVRRIDKRICTWVCLMFFALQLDRGNISQALSDNLLKDLHMNTNDYNYGQTIFYLCFLSAELPSQLISKKLGPDNWIPVQMVSWSIVASMQAFLSGRSSFYACRALLGLIEGGFIPDNILYLSYFYTGSELPIRLACFWVSYQSTNIVSAFLAFGILRLRGYNGMEGWRWLFALEGMLTGLIGIISWFYLPPSPTQTASKLRGKDGWFNEREEKIMVNRILRDDPSKGDMHNRQALSITMFWHCIKDYHMWPIYLIGVLWLIPNTPMQAYLTLQLKAVGFGTFETNLLTRINQRLLIGLVSQIWALPLLIALELIPARTSAWGKWVLSTLLVGHPYVHAILVAITSRNAGTVRTRTVASAIYNMCVQAANIISANIYRDDDKPLYRKGNKILLAICAFNFVLFIGAKVYYVKINARREAIWGAMSLEEKERYLETTKDKGNKR</sequence>
<dbReference type="PANTHER" id="PTHR43791:SF104">
    <property type="entry name" value="MAJOR FACILITATOR SUPERFAMILY (MFS) PROFILE DOMAIN-CONTAINING PROTEIN-RELATED"/>
    <property type="match status" value="1"/>
</dbReference>
<dbReference type="FunFam" id="1.20.1250.20:FF:000106">
    <property type="entry name" value="MFS transporter, putative"/>
    <property type="match status" value="1"/>
</dbReference>
<proteinExistence type="predicted"/>
<feature type="transmembrane region" description="Helical" evidence="6">
    <location>
        <begin position="464"/>
        <end position="483"/>
    </location>
</feature>
<feature type="transmembrane region" description="Helical" evidence="6">
    <location>
        <begin position="367"/>
        <end position="389"/>
    </location>
</feature>
<dbReference type="InterPro" id="IPR011701">
    <property type="entry name" value="MFS"/>
</dbReference>
<dbReference type="Proteomes" id="UP000799444">
    <property type="component" value="Unassembled WGS sequence"/>
</dbReference>
<comment type="caution">
    <text evidence="7">The sequence shown here is derived from an EMBL/GenBank/DDBJ whole genome shotgun (WGS) entry which is preliminary data.</text>
</comment>
<evidence type="ECO:0000256" key="6">
    <source>
        <dbReference type="SAM" id="Phobius"/>
    </source>
</evidence>
<dbReference type="OrthoDB" id="1935484at2759"/>
<keyword evidence="5 6" id="KW-0472">Membrane</keyword>
<keyword evidence="3 6" id="KW-0812">Transmembrane</keyword>
<reference evidence="7" key="1">
    <citation type="journal article" date="2020" name="Stud. Mycol.">
        <title>101 Dothideomycetes genomes: a test case for predicting lifestyles and emergence of pathogens.</title>
        <authorList>
            <person name="Haridas S."/>
            <person name="Albert R."/>
            <person name="Binder M."/>
            <person name="Bloem J."/>
            <person name="Labutti K."/>
            <person name="Salamov A."/>
            <person name="Andreopoulos B."/>
            <person name="Baker S."/>
            <person name="Barry K."/>
            <person name="Bills G."/>
            <person name="Bluhm B."/>
            <person name="Cannon C."/>
            <person name="Castanera R."/>
            <person name="Culley D."/>
            <person name="Daum C."/>
            <person name="Ezra D."/>
            <person name="Gonzalez J."/>
            <person name="Henrissat B."/>
            <person name="Kuo A."/>
            <person name="Liang C."/>
            <person name="Lipzen A."/>
            <person name="Lutzoni F."/>
            <person name="Magnuson J."/>
            <person name="Mondo S."/>
            <person name="Nolan M."/>
            <person name="Ohm R."/>
            <person name="Pangilinan J."/>
            <person name="Park H.-J."/>
            <person name="Ramirez L."/>
            <person name="Alfaro M."/>
            <person name="Sun H."/>
            <person name="Tritt A."/>
            <person name="Yoshinaga Y."/>
            <person name="Zwiers L.-H."/>
            <person name="Turgeon B."/>
            <person name="Goodwin S."/>
            <person name="Spatafora J."/>
            <person name="Crous P."/>
            <person name="Grigoriev I."/>
        </authorList>
    </citation>
    <scope>NUCLEOTIDE SEQUENCE</scope>
    <source>
        <strain evidence="7">CBS 125425</strain>
    </source>
</reference>
<gene>
    <name evidence="7" type="ORF">EJ04DRAFT_555712</name>
</gene>
<dbReference type="Gene3D" id="1.20.1250.20">
    <property type="entry name" value="MFS general substrate transporter like domains"/>
    <property type="match status" value="1"/>
</dbReference>
<dbReference type="InterPro" id="IPR036259">
    <property type="entry name" value="MFS_trans_sf"/>
</dbReference>
<dbReference type="EMBL" id="ML996228">
    <property type="protein sequence ID" value="KAF2730010.1"/>
    <property type="molecule type" value="Genomic_DNA"/>
</dbReference>
<dbReference type="Pfam" id="PF07690">
    <property type="entry name" value="MFS_1"/>
    <property type="match status" value="1"/>
</dbReference>
<comment type="subcellular location">
    <subcellularLocation>
        <location evidence="1">Membrane</location>
        <topology evidence="1">Multi-pass membrane protein</topology>
    </subcellularLocation>
</comment>
<feature type="transmembrane region" description="Helical" evidence="6">
    <location>
        <begin position="211"/>
        <end position="232"/>
    </location>
</feature>
<evidence type="ECO:0000256" key="1">
    <source>
        <dbReference type="ARBA" id="ARBA00004141"/>
    </source>
</evidence>
<dbReference type="PANTHER" id="PTHR43791">
    <property type="entry name" value="PERMEASE-RELATED"/>
    <property type="match status" value="1"/>
</dbReference>
<dbReference type="AlphaFoldDB" id="A0A9P4QPA4"/>
<keyword evidence="2" id="KW-0813">Transport</keyword>
<evidence type="ECO:0000256" key="2">
    <source>
        <dbReference type="ARBA" id="ARBA00022448"/>
    </source>
</evidence>
<protein>
    <submittedName>
        <fullName evidence="7">MFS general substrate transporter</fullName>
    </submittedName>
</protein>
<name>A0A9P4QPA4_9PLEO</name>
<dbReference type="GO" id="GO:0016020">
    <property type="term" value="C:membrane"/>
    <property type="evidence" value="ECO:0007669"/>
    <property type="project" value="UniProtKB-SubCell"/>
</dbReference>
<evidence type="ECO:0000313" key="8">
    <source>
        <dbReference type="Proteomes" id="UP000799444"/>
    </source>
</evidence>
<feature type="transmembrane region" description="Helical" evidence="6">
    <location>
        <begin position="244"/>
        <end position="263"/>
    </location>
</feature>
<keyword evidence="4 6" id="KW-1133">Transmembrane helix</keyword>
<evidence type="ECO:0000313" key="7">
    <source>
        <dbReference type="EMBL" id="KAF2730010.1"/>
    </source>
</evidence>
<feature type="transmembrane region" description="Helical" evidence="6">
    <location>
        <begin position="324"/>
        <end position="346"/>
    </location>
</feature>
<feature type="transmembrane region" description="Helical" evidence="6">
    <location>
        <begin position="429"/>
        <end position="449"/>
    </location>
</feature>
<accession>A0A9P4QPA4</accession>
<keyword evidence="8" id="KW-1185">Reference proteome</keyword>
<dbReference type="SUPFAM" id="SSF103473">
    <property type="entry name" value="MFS general substrate transporter"/>
    <property type="match status" value="1"/>
</dbReference>